<dbReference type="InterPro" id="IPR046886">
    <property type="entry name" value="RsmE_MTase_dom"/>
</dbReference>
<evidence type="ECO:0000256" key="1">
    <source>
        <dbReference type="ARBA" id="ARBA00004496"/>
    </source>
</evidence>
<evidence type="ECO:0000256" key="13">
    <source>
        <dbReference type="SAM" id="MobiDB-lite"/>
    </source>
</evidence>
<evidence type="ECO:0000256" key="7">
    <source>
        <dbReference type="ARBA" id="ARBA00022603"/>
    </source>
</evidence>
<dbReference type="GO" id="GO:0070042">
    <property type="term" value="F:rRNA (uridine-N3-)-methyltransferase activity"/>
    <property type="evidence" value="ECO:0007669"/>
    <property type="project" value="TreeGrafter"/>
</dbReference>
<evidence type="ECO:0000256" key="8">
    <source>
        <dbReference type="ARBA" id="ARBA00022679"/>
    </source>
</evidence>
<dbReference type="InterPro" id="IPR029028">
    <property type="entry name" value="Alpha/beta_knot_MTases"/>
</dbReference>
<evidence type="ECO:0000256" key="2">
    <source>
        <dbReference type="ARBA" id="ARBA00005528"/>
    </source>
</evidence>
<dbReference type="NCBIfam" id="NF008693">
    <property type="entry name" value="PRK11713.2-3"/>
    <property type="match status" value="1"/>
</dbReference>
<evidence type="ECO:0000256" key="3">
    <source>
        <dbReference type="ARBA" id="ARBA00012328"/>
    </source>
</evidence>
<dbReference type="EMBL" id="CM000951">
    <property type="protein sequence ID" value="EDY57513.2"/>
    <property type="molecule type" value="Genomic_DNA"/>
</dbReference>
<evidence type="ECO:0000313" key="16">
    <source>
        <dbReference type="EMBL" id="EDY57513.2"/>
    </source>
</evidence>
<keyword evidence="7 16" id="KW-0489">Methyltransferase</keyword>
<sequence>MGGAGTPVGTRAARGAARGDTRGRTRRRQDSVVSQGGPAMTAPVFVVEHFVEQTEPGTGGRYVLDGPEGRHAVSVKRLQPGEDVILTDGAGHWADCVVLGTEGKDRLIVQLDSVNEAPDVQPRITVVQALPKGDRGELAVETMTEVGVDAIVPWQAARCITQWKGERGLKALGKWRATAREAGKQSRRIRFPDIADAATTKQVAALLAKADFAAVLHSDFERGSAPLATAELPDEGEIVLVVGPEGGVAKDELALFEEAGARAYVLGSTVLRTSTAGTAATALLLGRTGRWS</sequence>
<protein>
    <recommendedName>
        <fullName evidence="4">Ribosomal RNA small subunit methyltransferase E</fullName>
        <ecNumber evidence="3">2.1.1.193</ecNumber>
    </recommendedName>
    <alternativeName>
        <fullName evidence="11">16S rRNA m3U1498 methyltransferase</fullName>
    </alternativeName>
</protein>
<proteinExistence type="inferred from homology"/>
<dbReference type="Pfam" id="PF20260">
    <property type="entry name" value="PUA_4"/>
    <property type="match status" value="1"/>
</dbReference>
<dbReference type="PANTHER" id="PTHR30027">
    <property type="entry name" value="RIBOSOMAL RNA SMALL SUBUNIT METHYLTRANSFERASE E"/>
    <property type="match status" value="1"/>
</dbReference>
<comment type="subcellular location">
    <subcellularLocation>
        <location evidence="1">Cytoplasm</location>
    </subcellularLocation>
</comment>
<dbReference type="CDD" id="cd18084">
    <property type="entry name" value="RsmE-like"/>
    <property type="match status" value="1"/>
</dbReference>
<evidence type="ECO:0000313" key="17">
    <source>
        <dbReference type="Proteomes" id="UP000002785"/>
    </source>
</evidence>
<keyword evidence="8" id="KW-0808">Transferase</keyword>
<accession>B5HXF8</accession>
<evidence type="ECO:0000256" key="4">
    <source>
        <dbReference type="ARBA" id="ARBA00013673"/>
    </source>
</evidence>
<organism evidence="16 17">
    <name type="scientific">Streptomyces sviceus (strain ATCC 29083 / DSM 924 / JCM 4929 / NBRC 13980 / NCIMB 11184 / NRRL 5439 / UC 5370)</name>
    <dbReference type="NCBI Taxonomy" id="463191"/>
    <lineage>
        <taxon>Bacteria</taxon>
        <taxon>Bacillati</taxon>
        <taxon>Actinomycetota</taxon>
        <taxon>Actinomycetes</taxon>
        <taxon>Kitasatosporales</taxon>
        <taxon>Streptomycetaceae</taxon>
        <taxon>Streptomyces</taxon>
    </lineage>
</organism>
<dbReference type="HOGENOM" id="CLU_067442_2_0_11"/>
<evidence type="ECO:0000259" key="14">
    <source>
        <dbReference type="Pfam" id="PF04452"/>
    </source>
</evidence>
<dbReference type="PANTHER" id="PTHR30027:SF3">
    <property type="entry name" value="16S RRNA (URACIL(1498)-N(3))-METHYLTRANSFERASE"/>
    <property type="match status" value="1"/>
</dbReference>
<gene>
    <name evidence="16" type="ORF">SSEG_09383</name>
</gene>
<evidence type="ECO:0000256" key="5">
    <source>
        <dbReference type="ARBA" id="ARBA00022490"/>
    </source>
</evidence>
<dbReference type="Proteomes" id="UP000002785">
    <property type="component" value="Chromosome"/>
</dbReference>
<dbReference type="InterPro" id="IPR046887">
    <property type="entry name" value="RsmE_PUA-like"/>
</dbReference>
<dbReference type="Gene3D" id="2.40.240.20">
    <property type="entry name" value="Hypothetical PUA domain-like, domain 1"/>
    <property type="match status" value="1"/>
</dbReference>
<feature type="domain" description="Ribosomal RNA small subunit methyltransferase E PUA-like" evidence="15">
    <location>
        <begin position="64"/>
        <end position="111"/>
    </location>
</feature>
<name>B5HXF8_STRX2</name>
<evidence type="ECO:0000256" key="9">
    <source>
        <dbReference type="ARBA" id="ARBA00022691"/>
    </source>
</evidence>
<comment type="function">
    <text evidence="10">Specifically methylates the N3 position of the uracil ring of uridine 1498 (m3U1498) in 16S rRNA. Acts on the fully assembled 30S ribosomal subunit.</text>
</comment>
<dbReference type="InterPro" id="IPR006700">
    <property type="entry name" value="RsmE"/>
</dbReference>
<dbReference type="Gene3D" id="3.40.1280.10">
    <property type="match status" value="1"/>
</dbReference>
<evidence type="ECO:0000256" key="6">
    <source>
        <dbReference type="ARBA" id="ARBA00022552"/>
    </source>
</evidence>
<dbReference type="Pfam" id="PF04452">
    <property type="entry name" value="Methyltrans_RNA"/>
    <property type="match status" value="1"/>
</dbReference>
<feature type="domain" description="Ribosomal RNA small subunit methyltransferase E methyltransferase" evidence="14">
    <location>
        <begin position="122"/>
        <end position="284"/>
    </location>
</feature>
<dbReference type="InterPro" id="IPR015947">
    <property type="entry name" value="PUA-like_sf"/>
</dbReference>
<keyword evidence="17" id="KW-1185">Reference proteome</keyword>
<keyword evidence="6" id="KW-0698">rRNA processing</keyword>
<dbReference type="SUPFAM" id="SSF88697">
    <property type="entry name" value="PUA domain-like"/>
    <property type="match status" value="1"/>
</dbReference>
<keyword evidence="5" id="KW-0963">Cytoplasm</keyword>
<dbReference type="InterPro" id="IPR029026">
    <property type="entry name" value="tRNA_m1G_MTases_N"/>
</dbReference>
<comment type="catalytic activity">
    <reaction evidence="12">
        <text>uridine(1498) in 16S rRNA + S-adenosyl-L-methionine = N(3)-methyluridine(1498) in 16S rRNA + S-adenosyl-L-homocysteine + H(+)</text>
        <dbReference type="Rhea" id="RHEA:42920"/>
        <dbReference type="Rhea" id="RHEA-COMP:10283"/>
        <dbReference type="Rhea" id="RHEA-COMP:10284"/>
        <dbReference type="ChEBI" id="CHEBI:15378"/>
        <dbReference type="ChEBI" id="CHEBI:57856"/>
        <dbReference type="ChEBI" id="CHEBI:59789"/>
        <dbReference type="ChEBI" id="CHEBI:65315"/>
        <dbReference type="ChEBI" id="CHEBI:74502"/>
        <dbReference type="EC" id="2.1.1.193"/>
    </reaction>
</comment>
<dbReference type="eggNOG" id="COG1385">
    <property type="taxonomic scope" value="Bacteria"/>
</dbReference>
<evidence type="ECO:0000256" key="11">
    <source>
        <dbReference type="ARBA" id="ARBA00033196"/>
    </source>
</evidence>
<dbReference type="FunFam" id="3.40.1280.10:FF:000023">
    <property type="entry name" value="Ribosomal RNA small subunit methyltransferase E"/>
    <property type="match status" value="1"/>
</dbReference>
<feature type="region of interest" description="Disordered" evidence="13">
    <location>
        <begin position="1"/>
        <end position="37"/>
    </location>
</feature>
<evidence type="ECO:0000259" key="15">
    <source>
        <dbReference type="Pfam" id="PF20260"/>
    </source>
</evidence>
<dbReference type="AlphaFoldDB" id="B5HXF8"/>
<dbReference type="GO" id="GO:0070475">
    <property type="term" value="P:rRNA base methylation"/>
    <property type="evidence" value="ECO:0007669"/>
    <property type="project" value="TreeGrafter"/>
</dbReference>
<evidence type="ECO:0000256" key="10">
    <source>
        <dbReference type="ARBA" id="ARBA00025699"/>
    </source>
</evidence>
<feature type="compositionally biased region" description="Low complexity" evidence="13">
    <location>
        <begin position="7"/>
        <end position="16"/>
    </location>
</feature>
<reference evidence="16" key="1">
    <citation type="submission" date="2009-10" db="EMBL/GenBank/DDBJ databases">
        <title>The genome sequence of Streptomyces sviceus strain ATCC 29083.</title>
        <authorList>
            <consortium name="The Broad Institute Genome Sequencing Platform"/>
            <consortium name="Broad Institute Microbial Sequencing Center"/>
            <person name="Fischbach M."/>
            <person name="Godfrey P."/>
            <person name="Ward D."/>
            <person name="Young S."/>
            <person name="Zeng Q."/>
            <person name="Koehrsen M."/>
            <person name="Alvarado L."/>
            <person name="Berlin A.M."/>
            <person name="Bochicchio J."/>
            <person name="Borenstein D."/>
            <person name="Chapman S.B."/>
            <person name="Chen Z."/>
            <person name="Engels R."/>
            <person name="Freedman E."/>
            <person name="Gellesch M."/>
            <person name="Goldberg J."/>
            <person name="Griggs A."/>
            <person name="Gujja S."/>
            <person name="Heilman E.R."/>
            <person name="Heiman D.I."/>
            <person name="Hepburn T.A."/>
            <person name="Howarth C."/>
            <person name="Jen D."/>
            <person name="Larson L."/>
            <person name="Lewis B."/>
            <person name="Mehta T."/>
            <person name="Park D."/>
            <person name="Pearson M."/>
            <person name="Richards J."/>
            <person name="Roberts A."/>
            <person name="Saif S."/>
            <person name="Shea T.D."/>
            <person name="Shenoy N."/>
            <person name="Sisk P."/>
            <person name="Stolte C."/>
            <person name="Sykes S.N."/>
            <person name="Thomson T."/>
            <person name="Walk T."/>
            <person name="White J."/>
            <person name="Yandava C."/>
            <person name="Straight P."/>
            <person name="Clardy J."/>
            <person name="Hung D."/>
            <person name="Kolter R."/>
            <person name="Mekalanos J."/>
            <person name="Walker S."/>
            <person name="Walsh C.T."/>
            <person name="Wieland-Brown L.C."/>
            <person name="Haas B."/>
            <person name="Nusbaum C."/>
            <person name="Birren B."/>
        </authorList>
    </citation>
    <scope>NUCLEOTIDE SEQUENCE [LARGE SCALE GENOMIC DNA]</scope>
    <source>
        <strain evidence="16">ATCC 29083</strain>
    </source>
</reference>
<dbReference type="SUPFAM" id="SSF75217">
    <property type="entry name" value="alpha/beta knot"/>
    <property type="match status" value="1"/>
</dbReference>
<keyword evidence="9" id="KW-0949">S-adenosyl-L-methionine</keyword>
<dbReference type="EC" id="2.1.1.193" evidence="3"/>
<dbReference type="NCBIfam" id="TIGR00046">
    <property type="entry name" value="RsmE family RNA methyltransferase"/>
    <property type="match status" value="1"/>
</dbReference>
<dbReference type="GO" id="GO:0005737">
    <property type="term" value="C:cytoplasm"/>
    <property type="evidence" value="ECO:0007669"/>
    <property type="project" value="UniProtKB-SubCell"/>
</dbReference>
<comment type="similarity">
    <text evidence="2">Belongs to the RNA methyltransferase RsmE family.</text>
</comment>
<evidence type="ECO:0000256" key="12">
    <source>
        <dbReference type="ARBA" id="ARBA00047944"/>
    </source>
</evidence>